<comment type="caution">
    <text evidence="1">The sequence shown here is derived from an EMBL/GenBank/DDBJ whole genome shotgun (WGS) entry which is preliminary data.</text>
</comment>
<gene>
    <name evidence="1" type="ORF">DFH07DRAFT_963217</name>
</gene>
<dbReference type="InterPro" id="IPR032675">
    <property type="entry name" value="LRR_dom_sf"/>
</dbReference>
<name>A0AAD7INJ2_9AGAR</name>
<dbReference type="Gene3D" id="3.80.10.10">
    <property type="entry name" value="Ribonuclease Inhibitor"/>
    <property type="match status" value="1"/>
</dbReference>
<protein>
    <submittedName>
        <fullName evidence="1">Uncharacterized protein</fullName>
    </submittedName>
</protein>
<dbReference type="AlphaFoldDB" id="A0AAD7INJ2"/>
<accession>A0AAD7INJ2</accession>
<proteinExistence type="predicted"/>
<keyword evidence="2" id="KW-1185">Reference proteome</keyword>
<evidence type="ECO:0000313" key="2">
    <source>
        <dbReference type="Proteomes" id="UP001215280"/>
    </source>
</evidence>
<evidence type="ECO:0000313" key="1">
    <source>
        <dbReference type="EMBL" id="KAJ7745864.1"/>
    </source>
</evidence>
<sequence>MTSKDMSRLRTCLSLTHLELYFPRSSTEEWDLFLGTHLPFLGAHCVSLSSLKLSPCEKSAVSLRVIVDILVCLPSLSAFQLEGQSCRIIEAEIPLSQSSPPCLQTLNIEVKHGADILFAWFLSLAVGLQIKSLTLLDPEDWDNPTTDSLVSYFQRFGGRLEFLAIWPHRASFNEPSGILKYTTSLRHLKLYCQPVSSVLTMLSALPSSNLFTLAIELNVDLDEGRVDTVSNMDRVPYALIDEALAHPRFHSLKSFSLGEYGGGAHAPRSLLTQKAKALMPLAKARRILHRYHA</sequence>
<dbReference type="EMBL" id="JARJLG010000101">
    <property type="protein sequence ID" value="KAJ7745864.1"/>
    <property type="molecule type" value="Genomic_DNA"/>
</dbReference>
<reference evidence="1" key="1">
    <citation type="submission" date="2023-03" db="EMBL/GenBank/DDBJ databases">
        <title>Massive genome expansion in bonnet fungi (Mycena s.s.) driven by repeated elements and novel gene families across ecological guilds.</title>
        <authorList>
            <consortium name="Lawrence Berkeley National Laboratory"/>
            <person name="Harder C.B."/>
            <person name="Miyauchi S."/>
            <person name="Viragh M."/>
            <person name="Kuo A."/>
            <person name="Thoen E."/>
            <person name="Andreopoulos B."/>
            <person name="Lu D."/>
            <person name="Skrede I."/>
            <person name="Drula E."/>
            <person name="Henrissat B."/>
            <person name="Morin E."/>
            <person name="Kohler A."/>
            <person name="Barry K."/>
            <person name="LaButti K."/>
            <person name="Morin E."/>
            <person name="Salamov A."/>
            <person name="Lipzen A."/>
            <person name="Mereny Z."/>
            <person name="Hegedus B."/>
            <person name="Baldrian P."/>
            <person name="Stursova M."/>
            <person name="Weitz H."/>
            <person name="Taylor A."/>
            <person name="Grigoriev I.V."/>
            <person name="Nagy L.G."/>
            <person name="Martin F."/>
            <person name="Kauserud H."/>
        </authorList>
    </citation>
    <scope>NUCLEOTIDE SEQUENCE</scope>
    <source>
        <strain evidence="1">CBHHK188m</strain>
    </source>
</reference>
<dbReference type="SUPFAM" id="SSF52047">
    <property type="entry name" value="RNI-like"/>
    <property type="match status" value="1"/>
</dbReference>
<organism evidence="1 2">
    <name type="scientific">Mycena maculata</name>
    <dbReference type="NCBI Taxonomy" id="230809"/>
    <lineage>
        <taxon>Eukaryota</taxon>
        <taxon>Fungi</taxon>
        <taxon>Dikarya</taxon>
        <taxon>Basidiomycota</taxon>
        <taxon>Agaricomycotina</taxon>
        <taxon>Agaricomycetes</taxon>
        <taxon>Agaricomycetidae</taxon>
        <taxon>Agaricales</taxon>
        <taxon>Marasmiineae</taxon>
        <taxon>Mycenaceae</taxon>
        <taxon>Mycena</taxon>
    </lineage>
</organism>
<dbReference type="Proteomes" id="UP001215280">
    <property type="component" value="Unassembled WGS sequence"/>
</dbReference>